<name>A0ABW4FM17_9PSEU</name>
<dbReference type="Pfam" id="PF03404">
    <property type="entry name" value="Mo-co_dimer"/>
    <property type="match status" value="1"/>
</dbReference>
<dbReference type="Gene3D" id="3.90.420.10">
    <property type="entry name" value="Oxidoreductase, molybdopterin-binding domain"/>
    <property type="match status" value="1"/>
</dbReference>
<dbReference type="InterPro" id="IPR005066">
    <property type="entry name" value="MoCF_OxRdtse_dimer"/>
</dbReference>
<dbReference type="RefSeq" id="WP_343988255.1">
    <property type="nucleotide sequence ID" value="NZ_BAAAJG010000029.1"/>
</dbReference>
<dbReference type="SUPFAM" id="SSF81296">
    <property type="entry name" value="E set domains"/>
    <property type="match status" value="1"/>
</dbReference>
<accession>A0ABW4FM17</accession>
<evidence type="ECO:0000256" key="2">
    <source>
        <dbReference type="ARBA" id="ARBA00022505"/>
    </source>
</evidence>
<dbReference type="InterPro" id="IPR014756">
    <property type="entry name" value="Ig_E-set"/>
</dbReference>
<comment type="cofactor">
    <cofactor evidence="1">
        <name>Mo-molybdopterin</name>
        <dbReference type="ChEBI" id="CHEBI:71302"/>
    </cofactor>
</comment>
<dbReference type="CDD" id="cd02110">
    <property type="entry name" value="SO_family_Moco_dimer"/>
    <property type="match status" value="1"/>
</dbReference>
<feature type="domain" description="Oxidoreductase molybdopterin-binding" evidence="6">
    <location>
        <begin position="64"/>
        <end position="230"/>
    </location>
</feature>
<organism evidence="8 9">
    <name type="scientific">Pseudonocardia aurantiaca</name>
    <dbReference type="NCBI Taxonomy" id="75290"/>
    <lineage>
        <taxon>Bacteria</taxon>
        <taxon>Bacillati</taxon>
        <taxon>Actinomycetota</taxon>
        <taxon>Actinomycetes</taxon>
        <taxon>Pseudonocardiales</taxon>
        <taxon>Pseudonocardiaceae</taxon>
        <taxon>Pseudonocardia</taxon>
    </lineage>
</organism>
<dbReference type="PRINTS" id="PR00407">
    <property type="entry name" value="EUMOPTERIN"/>
</dbReference>
<feature type="compositionally biased region" description="Basic and acidic residues" evidence="5">
    <location>
        <begin position="370"/>
        <end position="385"/>
    </location>
</feature>
<dbReference type="Pfam" id="PF00174">
    <property type="entry name" value="Oxidored_molyb"/>
    <property type="match status" value="1"/>
</dbReference>
<evidence type="ECO:0000313" key="9">
    <source>
        <dbReference type="Proteomes" id="UP001597145"/>
    </source>
</evidence>
<protein>
    <submittedName>
        <fullName evidence="8">Sulfite oxidase</fullName>
    </submittedName>
</protein>
<comment type="caution">
    <text evidence="8">The sequence shown here is derived from an EMBL/GenBank/DDBJ whole genome shotgun (WGS) entry which is preliminary data.</text>
</comment>
<evidence type="ECO:0000256" key="4">
    <source>
        <dbReference type="ARBA" id="ARBA00023002"/>
    </source>
</evidence>
<dbReference type="SUPFAM" id="SSF56524">
    <property type="entry name" value="Oxidoreductase molybdopterin-binding domain"/>
    <property type="match status" value="1"/>
</dbReference>
<dbReference type="Proteomes" id="UP001597145">
    <property type="component" value="Unassembled WGS sequence"/>
</dbReference>
<evidence type="ECO:0000313" key="8">
    <source>
        <dbReference type="EMBL" id="MFD1530666.1"/>
    </source>
</evidence>
<keyword evidence="3" id="KW-0479">Metal-binding</keyword>
<evidence type="ECO:0000256" key="3">
    <source>
        <dbReference type="ARBA" id="ARBA00022723"/>
    </source>
</evidence>
<evidence type="ECO:0000256" key="5">
    <source>
        <dbReference type="SAM" id="MobiDB-lite"/>
    </source>
</evidence>
<feature type="domain" description="Moybdenum cofactor oxidoreductase dimerisation" evidence="7">
    <location>
        <begin position="257"/>
        <end position="361"/>
    </location>
</feature>
<proteinExistence type="predicted"/>
<sequence>MTTSRTTQTTTGATSATDRNGRGVVKPTPAELMEDTGSGLDYGVRPDRMPGFLTPTDRFYIRSHAPTPRLDPATWTLRVEGGGVHEPVTYTYDDLWNRFPHVSVVRTIECAGNRRVLFGEEVGRPFAGTQWGRGAIGTAEWTGVRLRDLLEPAGITTEACEVMPEGLDEIRARRPLPLDKARADDTVVALAMNGEVLAPDHGFPARLVVSGWLGAASIKWLGRIEVSEAALYVPWNTEDYVVIGPNVPADEHARGPAITALPVSSLVELPWPARLRAAPQVIRGRAFAGENRVVRVEYRIDEGPWQDAPIVSPQTPGAWVRWQIFWDPEPGEHTLRVRATDDQGNTQPDSSSWNELGYLQRSVLAHPVHVESATRREPSHREWEIASRPSRRVA</sequence>
<keyword evidence="4" id="KW-0560">Oxidoreductase</keyword>
<gene>
    <name evidence="8" type="ORF">ACFSCY_14560</name>
</gene>
<evidence type="ECO:0000259" key="7">
    <source>
        <dbReference type="Pfam" id="PF03404"/>
    </source>
</evidence>
<feature type="region of interest" description="Disordered" evidence="5">
    <location>
        <begin position="370"/>
        <end position="394"/>
    </location>
</feature>
<evidence type="ECO:0000259" key="6">
    <source>
        <dbReference type="Pfam" id="PF00174"/>
    </source>
</evidence>
<keyword evidence="9" id="KW-1185">Reference proteome</keyword>
<feature type="region of interest" description="Disordered" evidence="5">
    <location>
        <begin position="1"/>
        <end position="47"/>
    </location>
</feature>
<dbReference type="PANTHER" id="PTHR19372:SF7">
    <property type="entry name" value="SULFITE OXIDASE, MITOCHONDRIAL"/>
    <property type="match status" value="1"/>
</dbReference>
<reference evidence="9" key="1">
    <citation type="journal article" date="2019" name="Int. J. Syst. Evol. Microbiol.">
        <title>The Global Catalogue of Microorganisms (GCM) 10K type strain sequencing project: providing services to taxonomists for standard genome sequencing and annotation.</title>
        <authorList>
            <consortium name="The Broad Institute Genomics Platform"/>
            <consortium name="The Broad Institute Genome Sequencing Center for Infectious Disease"/>
            <person name="Wu L."/>
            <person name="Ma J."/>
        </authorList>
    </citation>
    <scope>NUCLEOTIDE SEQUENCE [LARGE SCALE GENOMIC DNA]</scope>
    <source>
        <strain evidence="9">JCM 12165</strain>
    </source>
</reference>
<dbReference type="InterPro" id="IPR000572">
    <property type="entry name" value="OxRdtase_Mopterin-bd_dom"/>
</dbReference>
<dbReference type="InterPro" id="IPR036374">
    <property type="entry name" value="OxRdtase_Mopterin-bd_sf"/>
</dbReference>
<dbReference type="PANTHER" id="PTHR19372">
    <property type="entry name" value="SULFITE REDUCTASE"/>
    <property type="match status" value="1"/>
</dbReference>
<dbReference type="Gene3D" id="2.60.40.650">
    <property type="match status" value="1"/>
</dbReference>
<keyword evidence="2" id="KW-0500">Molybdenum</keyword>
<evidence type="ECO:0000256" key="1">
    <source>
        <dbReference type="ARBA" id="ARBA00001924"/>
    </source>
</evidence>
<dbReference type="EMBL" id="JBHUCP010000008">
    <property type="protein sequence ID" value="MFD1530666.1"/>
    <property type="molecule type" value="Genomic_DNA"/>
</dbReference>
<dbReference type="InterPro" id="IPR008335">
    <property type="entry name" value="Mopterin_OxRdtase_euk"/>
</dbReference>
<feature type="compositionally biased region" description="Low complexity" evidence="5">
    <location>
        <begin position="1"/>
        <end position="17"/>
    </location>
</feature>